<sequence length="371" mass="42870">MYNENVVKEKNVTYSPENRVNFSNLTGDEQLDKRIEYLWNLALSCVYENAKLSMKYVSLIKKIAKNTLDFDNICCHHCNLIYIPFYNCEMKQMGNKNTIQYQCRLCTRKKKINILNFPKNDKNNLSGFATQSKKHPAPQDKIGFFLINEIDENVIKPKTNSIISNAEDQESEDNPIVNLTVNEDDKHLNNEIIDKQIDNNIIEHNHTEIIKDDNTDIIISNDCKPNGTENENLNNQDAAYNDISNLFTIDYGGNNVSREKSNTFFPKKCKSNEKVSSNIQINTFKNMNELEGNNNSPNKMQKNIQHTSNNNNHNISKPNELYNIKKKNNSKNFNSPNKFNKNPNTPNNAINDNPLNFNKPKKKRKTILDIL</sequence>
<feature type="compositionally biased region" description="Low complexity" evidence="1">
    <location>
        <begin position="330"/>
        <end position="358"/>
    </location>
</feature>
<dbReference type="VEuPathDB" id="PlasmoDB:PVSEL_0901170"/>
<dbReference type="VEuPathDB" id="PlasmoDB:PVPCR_0901180"/>
<organism evidence="2 3">
    <name type="scientific">Plasmodium vinckei</name>
    <dbReference type="NCBI Taxonomy" id="5860"/>
    <lineage>
        <taxon>Eukaryota</taxon>
        <taxon>Sar</taxon>
        <taxon>Alveolata</taxon>
        <taxon>Apicomplexa</taxon>
        <taxon>Aconoidasida</taxon>
        <taxon>Haemosporida</taxon>
        <taxon>Plasmodiidae</taxon>
        <taxon>Plasmodium</taxon>
        <taxon>Plasmodium (Vinckeia)</taxon>
    </lineage>
</organism>
<evidence type="ECO:0000313" key="2">
    <source>
        <dbReference type="EMBL" id="CAD2103739.1"/>
    </source>
</evidence>
<dbReference type="VEuPathDB" id="PlasmoDB:PVLDE_0901200"/>
<protein>
    <submittedName>
        <fullName evidence="2">Uncharacterized protein</fullName>
    </submittedName>
</protein>
<evidence type="ECO:0000256" key="1">
    <source>
        <dbReference type="SAM" id="MobiDB-lite"/>
    </source>
</evidence>
<evidence type="ECO:0000313" key="3">
    <source>
        <dbReference type="Proteomes" id="UP000515697"/>
    </source>
</evidence>
<feature type="compositionally biased region" description="Low complexity" evidence="1">
    <location>
        <begin position="301"/>
        <end position="319"/>
    </location>
</feature>
<feature type="compositionally biased region" description="Polar residues" evidence="1">
    <location>
        <begin position="288"/>
        <end position="300"/>
    </location>
</feature>
<feature type="region of interest" description="Disordered" evidence="1">
    <location>
        <begin position="288"/>
        <end position="371"/>
    </location>
</feature>
<dbReference type="VEuPathDB" id="PlasmoDB:PVBDA_0901210"/>
<dbReference type="EMBL" id="LR865430">
    <property type="protein sequence ID" value="CAD2103739.1"/>
    <property type="molecule type" value="Genomic_DNA"/>
</dbReference>
<dbReference type="Proteomes" id="UP000515697">
    <property type="component" value="Chromosome PVSEL_09"/>
</dbReference>
<dbReference type="VEuPathDB" id="PlasmoDB:PVVCY_0901220"/>
<proteinExistence type="predicted"/>
<name>A0A6V7SYW8_PLAVN</name>
<dbReference type="AlphaFoldDB" id="A0A6V7SYW8"/>
<gene>
    <name evidence="2" type="ORF">PVSEL_0901170</name>
</gene>
<reference evidence="2 3" key="1">
    <citation type="submission" date="2020-08" db="EMBL/GenBank/DDBJ databases">
        <authorList>
            <person name="Ramaprasad A."/>
        </authorList>
    </citation>
    <scope>NUCLEOTIDE SEQUENCE [LARGE SCALE GENOMIC DNA]</scope>
</reference>
<accession>A0A6V7SYW8</accession>